<evidence type="ECO:0000256" key="1">
    <source>
        <dbReference type="ARBA" id="ARBA00010528"/>
    </source>
</evidence>
<name>A0AAV7JV98_9METZ</name>
<dbReference type="AlphaFoldDB" id="A0AAV7JV98"/>
<dbReference type="SUPFAM" id="SSF52166">
    <property type="entry name" value="Ribosomal protein L4"/>
    <property type="match status" value="1"/>
</dbReference>
<evidence type="ECO:0000256" key="3">
    <source>
        <dbReference type="ARBA" id="ARBA00023274"/>
    </source>
</evidence>
<organism evidence="6 7">
    <name type="scientific">Oopsacas minuta</name>
    <dbReference type="NCBI Taxonomy" id="111878"/>
    <lineage>
        <taxon>Eukaryota</taxon>
        <taxon>Metazoa</taxon>
        <taxon>Porifera</taxon>
        <taxon>Hexactinellida</taxon>
        <taxon>Hexasterophora</taxon>
        <taxon>Lyssacinosida</taxon>
        <taxon>Leucopsacidae</taxon>
        <taxon>Oopsacas</taxon>
    </lineage>
</organism>
<comment type="similarity">
    <text evidence="1">Belongs to the universal ribosomal protein uL4 family.</text>
</comment>
<protein>
    <recommendedName>
        <fullName evidence="4">Large ribosomal subunit protein uL4m</fullName>
    </recommendedName>
</protein>
<dbReference type="Gene3D" id="3.40.1370.10">
    <property type="match status" value="1"/>
</dbReference>
<dbReference type="Pfam" id="PF00573">
    <property type="entry name" value="Ribosomal_L4"/>
    <property type="match status" value="1"/>
</dbReference>
<dbReference type="InterPro" id="IPR023574">
    <property type="entry name" value="Ribosomal_uL4_dom_sf"/>
</dbReference>
<evidence type="ECO:0000313" key="6">
    <source>
        <dbReference type="EMBL" id="KAI6652863.1"/>
    </source>
</evidence>
<dbReference type="PANTHER" id="PTHR10746:SF6">
    <property type="entry name" value="LARGE RIBOSOMAL SUBUNIT PROTEIN UL4M"/>
    <property type="match status" value="1"/>
</dbReference>
<evidence type="ECO:0000256" key="5">
    <source>
        <dbReference type="SAM" id="MobiDB-lite"/>
    </source>
</evidence>
<comment type="caution">
    <text evidence="6">The sequence shown here is derived from an EMBL/GenBank/DDBJ whole genome shotgun (WGS) entry which is preliminary data.</text>
</comment>
<dbReference type="GO" id="GO:0006412">
    <property type="term" value="P:translation"/>
    <property type="evidence" value="ECO:0007669"/>
    <property type="project" value="InterPro"/>
</dbReference>
<keyword evidence="2 6" id="KW-0689">Ribosomal protein</keyword>
<gene>
    <name evidence="6" type="ORF">LOD99_4249</name>
</gene>
<dbReference type="PANTHER" id="PTHR10746">
    <property type="entry name" value="50S RIBOSOMAL PROTEIN L4"/>
    <property type="match status" value="1"/>
</dbReference>
<accession>A0AAV7JV98</accession>
<evidence type="ECO:0000313" key="7">
    <source>
        <dbReference type="Proteomes" id="UP001165289"/>
    </source>
</evidence>
<dbReference type="GO" id="GO:0005840">
    <property type="term" value="C:ribosome"/>
    <property type="evidence" value="ECO:0007669"/>
    <property type="project" value="UniProtKB-KW"/>
</dbReference>
<dbReference type="EMBL" id="JAKMXF010000297">
    <property type="protein sequence ID" value="KAI6652863.1"/>
    <property type="molecule type" value="Genomic_DNA"/>
</dbReference>
<keyword evidence="7" id="KW-1185">Reference proteome</keyword>
<feature type="region of interest" description="Disordered" evidence="5">
    <location>
        <begin position="112"/>
        <end position="157"/>
    </location>
</feature>
<evidence type="ECO:0000256" key="2">
    <source>
        <dbReference type="ARBA" id="ARBA00022980"/>
    </source>
</evidence>
<reference evidence="6 7" key="1">
    <citation type="journal article" date="2023" name="BMC Biol.">
        <title>The compact genome of the sponge Oopsacas minuta (Hexactinellida) is lacking key metazoan core genes.</title>
        <authorList>
            <person name="Santini S."/>
            <person name="Schenkelaars Q."/>
            <person name="Jourda C."/>
            <person name="Duchesne M."/>
            <person name="Belahbib H."/>
            <person name="Rocher C."/>
            <person name="Selva M."/>
            <person name="Riesgo A."/>
            <person name="Vervoort M."/>
            <person name="Leys S.P."/>
            <person name="Kodjabachian L."/>
            <person name="Le Bivic A."/>
            <person name="Borchiellini C."/>
            <person name="Claverie J.M."/>
            <person name="Renard E."/>
        </authorList>
    </citation>
    <scope>NUCLEOTIDE SEQUENCE [LARGE SCALE GENOMIC DNA]</scope>
    <source>
        <strain evidence="6">SPO-2</strain>
    </source>
</reference>
<sequence>MLALRSKLCKLTLSFEFANKNLFQFSTQPKLNEIQTKSEDLDTMIDKRNDEILNSMKSQGLPEFLTPHQTWVYTMESNTKMNKIMVLDPIVFNFNPRIDILNDVVRWEKECLRPGNESQKSRAEKRGSGRKPWPQKGTGRARQGSVRAPHFMGGGKAHAIKPSDHSYNLPKRLQCHGVSTLFTLRHLQGDMIVVDRLLPEPDPENKADIPVRSEYLFNLLERYNCNSIYFVDDYADPKFDFLMDKSQRRSQEEGKFFSYQVSSHSQRAFDLIRCDKLVITVAALRLFERRIATKLR</sequence>
<dbReference type="Proteomes" id="UP001165289">
    <property type="component" value="Unassembled WGS sequence"/>
</dbReference>
<proteinExistence type="inferred from homology"/>
<dbReference type="InterPro" id="IPR013005">
    <property type="entry name" value="Ribosomal_uL4-like"/>
</dbReference>
<dbReference type="GO" id="GO:1990904">
    <property type="term" value="C:ribonucleoprotein complex"/>
    <property type="evidence" value="ECO:0007669"/>
    <property type="project" value="UniProtKB-KW"/>
</dbReference>
<dbReference type="GO" id="GO:0003735">
    <property type="term" value="F:structural constituent of ribosome"/>
    <property type="evidence" value="ECO:0007669"/>
    <property type="project" value="InterPro"/>
</dbReference>
<keyword evidence="3" id="KW-0687">Ribonucleoprotein</keyword>
<evidence type="ECO:0000256" key="4">
    <source>
        <dbReference type="ARBA" id="ARBA00040565"/>
    </source>
</evidence>
<dbReference type="InterPro" id="IPR002136">
    <property type="entry name" value="Ribosomal_uL4"/>
</dbReference>